<protein>
    <submittedName>
        <fullName evidence="1">Uncharacterized protein</fullName>
    </submittedName>
</protein>
<proteinExistence type="predicted"/>
<sequence length="182" mass="21246">MASRLPQPPTRNLPTHKGWVRVPCEHPLNCCLMPLRLLLLWSLVVYHPYYDFFVYLADHLKVLFLDPFESVYLEVEGLAGNIDQEMLRGESTEGSITKITNLIDAVEILLFCTASNLPNFQLNKKPHHEVWKENMVDLEKQFIYKKEKKAYVININVLSLFKLERKLHTPNCLFLTSSFKKI</sequence>
<keyword evidence="2" id="KW-1185">Reference proteome</keyword>
<comment type="caution">
    <text evidence="1">The sequence shown here is derived from an EMBL/GenBank/DDBJ whole genome shotgun (WGS) entry which is preliminary data.</text>
</comment>
<dbReference type="AlphaFoldDB" id="A0A9Q1JLJ5"/>
<accession>A0A9Q1JLJ5</accession>
<reference evidence="1" key="1">
    <citation type="submission" date="2022-04" db="EMBL/GenBank/DDBJ databases">
        <title>Carnegiea gigantea Genome sequencing and assembly v2.</title>
        <authorList>
            <person name="Copetti D."/>
            <person name="Sanderson M.J."/>
            <person name="Burquez A."/>
            <person name="Wojciechowski M.F."/>
        </authorList>
    </citation>
    <scope>NUCLEOTIDE SEQUENCE</scope>
    <source>
        <strain evidence="1">SGP5-SGP5p</strain>
        <tissue evidence="1">Aerial part</tissue>
    </source>
</reference>
<organism evidence="1 2">
    <name type="scientific">Carnegiea gigantea</name>
    <dbReference type="NCBI Taxonomy" id="171969"/>
    <lineage>
        <taxon>Eukaryota</taxon>
        <taxon>Viridiplantae</taxon>
        <taxon>Streptophyta</taxon>
        <taxon>Embryophyta</taxon>
        <taxon>Tracheophyta</taxon>
        <taxon>Spermatophyta</taxon>
        <taxon>Magnoliopsida</taxon>
        <taxon>eudicotyledons</taxon>
        <taxon>Gunneridae</taxon>
        <taxon>Pentapetalae</taxon>
        <taxon>Caryophyllales</taxon>
        <taxon>Cactineae</taxon>
        <taxon>Cactaceae</taxon>
        <taxon>Cactoideae</taxon>
        <taxon>Echinocereeae</taxon>
        <taxon>Carnegiea</taxon>
    </lineage>
</organism>
<dbReference type="EMBL" id="JAKOGI010001586">
    <property type="protein sequence ID" value="KAJ8424896.1"/>
    <property type="molecule type" value="Genomic_DNA"/>
</dbReference>
<dbReference type="Proteomes" id="UP001153076">
    <property type="component" value="Unassembled WGS sequence"/>
</dbReference>
<evidence type="ECO:0000313" key="2">
    <source>
        <dbReference type="Proteomes" id="UP001153076"/>
    </source>
</evidence>
<evidence type="ECO:0000313" key="1">
    <source>
        <dbReference type="EMBL" id="KAJ8424896.1"/>
    </source>
</evidence>
<name>A0A9Q1JLJ5_9CARY</name>
<gene>
    <name evidence="1" type="ORF">Cgig2_021023</name>
</gene>